<dbReference type="EMBL" id="BGZK01000365">
    <property type="protein sequence ID" value="GBP39395.1"/>
    <property type="molecule type" value="Genomic_DNA"/>
</dbReference>
<evidence type="ECO:0000256" key="2">
    <source>
        <dbReference type="SAM" id="Phobius"/>
    </source>
</evidence>
<feature type="region of interest" description="Disordered" evidence="1">
    <location>
        <begin position="104"/>
        <end position="128"/>
    </location>
</feature>
<protein>
    <submittedName>
        <fullName evidence="3">Uncharacterized protein</fullName>
    </submittedName>
</protein>
<gene>
    <name evidence="3" type="ORF">EVAR_95846_1</name>
</gene>
<feature type="transmembrane region" description="Helical" evidence="2">
    <location>
        <begin position="31"/>
        <end position="49"/>
    </location>
</feature>
<dbReference type="OrthoDB" id="6624721at2759"/>
<evidence type="ECO:0000256" key="1">
    <source>
        <dbReference type="SAM" id="MobiDB-lite"/>
    </source>
</evidence>
<keyword evidence="4" id="KW-1185">Reference proteome</keyword>
<keyword evidence="2" id="KW-0472">Membrane</keyword>
<keyword evidence="2" id="KW-1133">Transmembrane helix</keyword>
<comment type="caution">
    <text evidence="3">The sequence shown here is derived from an EMBL/GenBank/DDBJ whole genome shotgun (WGS) entry which is preliminary data.</text>
</comment>
<name>A0A4C1VNP4_EUMVA</name>
<dbReference type="AlphaFoldDB" id="A0A4C1VNP4"/>
<sequence length="141" mass="15909">MPNVCAKASVVRTSLSQLMSNLGGPKQSRRMLLSSIITLVLTYGISIWTDTLRTQESRRQVTSIYWLSALRMASAFRTMSEETAYVIAGMLPIVTLAEERQAELRTEERQPSIRRWQTQSDAAKNGKVDISSYTTDKYLAE</sequence>
<keyword evidence="2" id="KW-0812">Transmembrane</keyword>
<accession>A0A4C1VNP4</accession>
<dbReference type="Proteomes" id="UP000299102">
    <property type="component" value="Unassembled WGS sequence"/>
</dbReference>
<reference evidence="3 4" key="1">
    <citation type="journal article" date="2019" name="Commun. Biol.">
        <title>The bagworm genome reveals a unique fibroin gene that provides high tensile strength.</title>
        <authorList>
            <person name="Kono N."/>
            <person name="Nakamura H."/>
            <person name="Ohtoshi R."/>
            <person name="Tomita M."/>
            <person name="Numata K."/>
            <person name="Arakawa K."/>
        </authorList>
    </citation>
    <scope>NUCLEOTIDE SEQUENCE [LARGE SCALE GENOMIC DNA]</scope>
</reference>
<evidence type="ECO:0000313" key="3">
    <source>
        <dbReference type="EMBL" id="GBP39395.1"/>
    </source>
</evidence>
<proteinExistence type="predicted"/>
<organism evidence="3 4">
    <name type="scientific">Eumeta variegata</name>
    <name type="common">Bagworm moth</name>
    <name type="synonym">Eumeta japonica</name>
    <dbReference type="NCBI Taxonomy" id="151549"/>
    <lineage>
        <taxon>Eukaryota</taxon>
        <taxon>Metazoa</taxon>
        <taxon>Ecdysozoa</taxon>
        <taxon>Arthropoda</taxon>
        <taxon>Hexapoda</taxon>
        <taxon>Insecta</taxon>
        <taxon>Pterygota</taxon>
        <taxon>Neoptera</taxon>
        <taxon>Endopterygota</taxon>
        <taxon>Lepidoptera</taxon>
        <taxon>Glossata</taxon>
        <taxon>Ditrysia</taxon>
        <taxon>Tineoidea</taxon>
        <taxon>Psychidae</taxon>
        <taxon>Oiketicinae</taxon>
        <taxon>Eumeta</taxon>
    </lineage>
</organism>
<evidence type="ECO:0000313" key="4">
    <source>
        <dbReference type="Proteomes" id="UP000299102"/>
    </source>
</evidence>